<keyword evidence="3" id="KW-1185">Reference proteome</keyword>
<dbReference type="AlphaFoldDB" id="A0A165DV62"/>
<proteinExistence type="predicted"/>
<dbReference type="InParanoid" id="A0A165DV62"/>
<feature type="transmembrane region" description="Helical" evidence="1">
    <location>
        <begin position="423"/>
        <end position="447"/>
    </location>
</feature>
<feature type="transmembrane region" description="Helical" evidence="1">
    <location>
        <begin position="453"/>
        <end position="476"/>
    </location>
</feature>
<dbReference type="EMBL" id="KV426189">
    <property type="protein sequence ID" value="KZV85433.1"/>
    <property type="molecule type" value="Genomic_DNA"/>
</dbReference>
<dbReference type="Proteomes" id="UP000077266">
    <property type="component" value="Unassembled WGS sequence"/>
</dbReference>
<evidence type="ECO:0000313" key="2">
    <source>
        <dbReference type="EMBL" id="KZV85433.1"/>
    </source>
</evidence>
<protein>
    <submittedName>
        <fullName evidence="2">Uncharacterized protein</fullName>
    </submittedName>
</protein>
<organism evidence="2 3">
    <name type="scientific">Exidia glandulosa HHB12029</name>
    <dbReference type="NCBI Taxonomy" id="1314781"/>
    <lineage>
        <taxon>Eukaryota</taxon>
        <taxon>Fungi</taxon>
        <taxon>Dikarya</taxon>
        <taxon>Basidiomycota</taxon>
        <taxon>Agaricomycotina</taxon>
        <taxon>Agaricomycetes</taxon>
        <taxon>Auriculariales</taxon>
        <taxon>Exidiaceae</taxon>
        <taxon>Exidia</taxon>
    </lineage>
</organism>
<keyword evidence="1" id="KW-1133">Transmembrane helix</keyword>
<name>A0A165DV62_EXIGL</name>
<keyword evidence="1" id="KW-0812">Transmembrane</keyword>
<dbReference type="OrthoDB" id="3251431at2759"/>
<keyword evidence="1" id="KW-0472">Membrane</keyword>
<evidence type="ECO:0000313" key="3">
    <source>
        <dbReference type="Proteomes" id="UP000077266"/>
    </source>
</evidence>
<feature type="transmembrane region" description="Helical" evidence="1">
    <location>
        <begin position="383"/>
        <end position="402"/>
    </location>
</feature>
<sequence>MCGSLVPPEKGEDPVKAYGWDRVKDETIIAQLQTQYRNVVLECYKLGYRRTVLAFQPFLAHAKYWYQRYADWVLSPAGTTELRNRILARAETGSTLYNIQVKLTLLKDAAGGDIGDAVDVKDALAELQGAAALPFLEQVEWNKETQDELLEIFRQIDLLEQHGGKEWQEHQAYHQHRELLEARGRTTWTDLLSETIAGLEKLRENKKWTMMEAANILALANDQLARARAREFRQVTRLDETLPFRVPPRMALPELAWRVAASHIRAAMMVVATSCMLRVLVDPETNKDLSALEKVTLWGSIVDSFATLKDNYVLNLAGRGLAVVGRFFVGVANIVCRAIGRALTFIGAQWLVDSIRAAANWTANAVRRGVNWLKRGWEKVGDFAMKVFGFAMAVCSVVSSAFDFESALKSGRLTDRVFTGINVVLAGLEVLCMTIHGIAWLAGATAVCNACSFLGPVLAATGVVVAIIAITVNYFLKDPDPVEHFITKYGQEYKLLVGMRKKA</sequence>
<evidence type="ECO:0000256" key="1">
    <source>
        <dbReference type="SAM" id="Phobius"/>
    </source>
</evidence>
<gene>
    <name evidence="2" type="ORF">EXIGLDRAFT_256675</name>
</gene>
<accession>A0A165DV62</accession>
<reference evidence="2 3" key="1">
    <citation type="journal article" date="2016" name="Mol. Biol. Evol.">
        <title>Comparative Genomics of Early-Diverging Mushroom-Forming Fungi Provides Insights into the Origins of Lignocellulose Decay Capabilities.</title>
        <authorList>
            <person name="Nagy L.G."/>
            <person name="Riley R."/>
            <person name="Tritt A."/>
            <person name="Adam C."/>
            <person name="Daum C."/>
            <person name="Floudas D."/>
            <person name="Sun H."/>
            <person name="Yadav J.S."/>
            <person name="Pangilinan J."/>
            <person name="Larsson K.H."/>
            <person name="Matsuura K."/>
            <person name="Barry K."/>
            <person name="Labutti K."/>
            <person name="Kuo R."/>
            <person name="Ohm R.A."/>
            <person name="Bhattacharya S.S."/>
            <person name="Shirouzu T."/>
            <person name="Yoshinaga Y."/>
            <person name="Martin F.M."/>
            <person name="Grigoriev I.V."/>
            <person name="Hibbett D.S."/>
        </authorList>
    </citation>
    <scope>NUCLEOTIDE SEQUENCE [LARGE SCALE GENOMIC DNA]</scope>
    <source>
        <strain evidence="2 3">HHB12029</strain>
    </source>
</reference>